<organism evidence="3 4">
    <name type="scientific">Meloidogyne javanica</name>
    <name type="common">Root-knot nematode worm</name>
    <dbReference type="NCBI Taxonomy" id="6303"/>
    <lineage>
        <taxon>Eukaryota</taxon>
        <taxon>Metazoa</taxon>
        <taxon>Ecdysozoa</taxon>
        <taxon>Nematoda</taxon>
        <taxon>Chromadorea</taxon>
        <taxon>Rhabditida</taxon>
        <taxon>Tylenchina</taxon>
        <taxon>Tylenchomorpha</taxon>
        <taxon>Tylenchoidea</taxon>
        <taxon>Meloidogynidae</taxon>
        <taxon>Meloidogyninae</taxon>
        <taxon>Meloidogyne</taxon>
        <taxon>Meloidogyne incognita group</taxon>
    </lineage>
</organism>
<feature type="region of interest" description="Disordered" evidence="2">
    <location>
        <begin position="1"/>
        <end position="40"/>
    </location>
</feature>
<reference evidence="4" key="1">
    <citation type="submission" date="2022-11" db="UniProtKB">
        <authorList>
            <consortium name="WormBaseParasite"/>
        </authorList>
    </citation>
    <scope>IDENTIFICATION</scope>
</reference>
<dbReference type="Proteomes" id="UP000887561">
    <property type="component" value="Unplaced"/>
</dbReference>
<protein>
    <submittedName>
        <fullName evidence="4">Uncharacterized protein</fullName>
    </submittedName>
</protein>
<keyword evidence="3" id="KW-1185">Reference proteome</keyword>
<name>A0A915N9R6_MELJA</name>
<accession>A0A915N9R6</accession>
<evidence type="ECO:0000313" key="4">
    <source>
        <dbReference type="WBParaSite" id="scaffold8253_cov221.g12888"/>
    </source>
</evidence>
<dbReference type="GO" id="GO:0048255">
    <property type="term" value="P:mRNA stabilization"/>
    <property type="evidence" value="ECO:0007669"/>
    <property type="project" value="InterPro"/>
</dbReference>
<feature type="coiled-coil region" evidence="1">
    <location>
        <begin position="40"/>
        <end position="68"/>
    </location>
</feature>
<dbReference type="AlphaFoldDB" id="A0A915N9R6"/>
<evidence type="ECO:0000313" key="3">
    <source>
        <dbReference type="Proteomes" id="UP000887561"/>
    </source>
</evidence>
<keyword evidence="1" id="KW-0175">Coiled coil</keyword>
<feature type="compositionally biased region" description="Polar residues" evidence="2">
    <location>
        <begin position="102"/>
        <end position="138"/>
    </location>
</feature>
<evidence type="ECO:0000256" key="2">
    <source>
        <dbReference type="SAM" id="MobiDB-lite"/>
    </source>
</evidence>
<proteinExistence type="predicted"/>
<dbReference type="GO" id="GO:0000339">
    <property type="term" value="F:RNA cap binding"/>
    <property type="evidence" value="ECO:0007669"/>
    <property type="project" value="InterPro"/>
</dbReference>
<evidence type="ECO:0000256" key="1">
    <source>
        <dbReference type="SAM" id="Coils"/>
    </source>
</evidence>
<feature type="region of interest" description="Disordered" evidence="2">
    <location>
        <begin position="83"/>
        <end position="168"/>
    </location>
</feature>
<dbReference type="Pfam" id="PF21071">
    <property type="entry name" value="LARP1_HEAT"/>
    <property type="match status" value="1"/>
</dbReference>
<dbReference type="InterPro" id="IPR006607">
    <property type="entry name" value="DM15"/>
</dbReference>
<sequence>IRPRANPHQWPLFESGAQSGTEASPGGDYDKRPESFDNEMQKVENLILEEENNAIRMEKEQEMEEQAKKIDIVEKPVKEEDLKIGGGNVKGGIEKEAIGKNDGNTTEAKSCVKQQPQPTDSIKTSSHLPPNSDKNINLTKEEKNRPTNLNGGGSGGRQQQTNNNLGTNSEQLDFKFDSELDNGGVKEVEKEVDDLDDNLCNKLIIDAINNKHNEQNEKKEIIKNPNANVWVKKATERMAASASVPKSPLAGRPNADRISRFYPIYSAWRSQCKKHREALGFDSPEMNTLYRFWTHFLRENFNRSMYNEFRKFALDDAEHGVRYGIEALFRFYSYGLEKKMRPQLYNDFQDVTLQDIKLGKTVGLQKFLHFIKHCKYSNQLAINPIIARELAKLRNDDLYITEVK</sequence>
<feature type="compositionally biased region" description="Polar residues" evidence="2">
    <location>
        <begin position="157"/>
        <end position="168"/>
    </location>
</feature>
<feature type="compositionally biased region" description="Basic and acidic residues" evidence="2">
    <location>
        <begin position="28"/>
        <end position="40"/>
    </location>
</feature>
<dbReference type="SMART" id="SM00684">
    <property type="entry name" value="DM15"/>
    <property type="match status" value="2"/>
</dbReference>
<dbReference type="WBParaSite" id="scaffold8253_cov221.g12888">
    <property type="protein sequence ID" value="scaffold8253_cov221.g12888"/>
    <property type="gene ID" value="scaffold8253_cov221.g12888"/>
</dbReference>